<keyword evidence="1" id="KW-0812">Transmembrane</keyword>
<protein>
    <submittedName>
        <fullName evidence="2">VIR protein</fullName>
    </submittedName>
</protein>
<dbReference type="Pfam" id="PF05795">
    <property type="entry name" value="Plasmodium_Vir"/>
    <property type="match status" value="1"/>
</dbReference>
<evidence type="ECO:0000313" key="2">
    <source>
        <dbReference type="EMBL" id="SCA60425.1"/>
    </source>
</evidence>
<evidence type="ECO:0000313" key="3">
    <source>
        <dbReference type="Proteomes" id="UP000196402"/>
    </source>
</evidence>
<keyword evidence="1" id="KW-1133">Transmembrane helix</keyword>
<dbReference type="VEuPathDB" id="PlasmoDB:PVW1_140082100"/>
<organism evidence="2 3">
    <name type="scientific">Plasmodium vivax</name>
    <name type="common">malaria parasite P. vivax</name>
    <dbReference type="NCBI Taxonomy" id="5855"/>
    <lineage>
        <taxon>Eukaryota</taxon>
        <taxon>Sar</taxon>
        <taxon>Alveolata</taxon>
        <taxon>Apicomplexa</taxon>
        <taxon>Aconoidasida</taxon>
        <taxon>Haemosporida</taxon>
        <taxon>Plasmodiidae</taxon>
        <taxon>Plasmodium</taxon>
        <taxon>Plasmodium (Plasmodium)</taxon>
    </lineage>
</organism>
<dbReference type="EMBL" id="FLYH01000354">
    <property type="protein sequence ID" value="SCA60425.1"/>
    <property type="molecule type" value="Genomic_DNA"/>
</dbReference>
<dbReference type="VEuPathDB" id="PlasmoDB:PVX_056690"/>
<dbReference type="VEuPathDB" id="PlasmoDB:PVPAM_080006700"/>
<accession>A0A1G4EDV1</accession>
<dbReference type="VEuPathDB" id="PlasmoDB:PVP01_0400200"/>
<proteinExistence type="predicted"/>
<dbReference type="Proteomes" id="UP000196402">
    <property type="component" value="Unassembled WGS sequence"/>
</dbReference>
<dbReference type="AlphaFoldDB" id="A0A1G4EDV1"/>
<gene>
    <name evidence="2" type="ORF">PVT01_000110400</name>
</gene>
<reference evidence="2 3" key="1">
    <citation type="submission" date="2016-07" db="EMBL/GenBank/DDBJ databases">
        <authorList>
            <consortium name="Pathogen Informatics"/>
        </authorList>
    </citation>
    <scope>NUCLEOTIDE SEQUENCE [LARGE SCALE GENOMIC DNA]</scope>
</reference>
<name>A0A1G4EDV1_PLAVI</name>
<dbReference type="InterPro" id="IPR008780">
    <property type="entry name" value="Plasmodium_Vir"/>
</dbReference>
<keyword evidence="1" id="KW-0472">Membrane</keyword>
<sequence>MKLGPKKKEEVYDFFEKIHRYIINGKRIEDTISNGELFLECNLFANQWGQKRGKEELAKNVCNIFINIYKKLKNGNENYSRDIDYNNDFAFLNYWVNWKIHEGGINESNSVTDFYNHLDGHAPRELTLEFTNDFIYDINKNYLNKMNILYNLYENYSKLNAIEYTNQEQNKEVLTLSTACCTDYIKVSYICNDDNKKNNLKFCEQLNTFISKHDALYAQVVARNPKYSDTFIKLSECPNNKIITTAVTGTVVGLIPLFGVLYKFTPMGQMFRSKKGILNNDEEMTKISLMEQENEHLKFQQGRYNIKYQSL</sequence>
<feature type="transmembrane region" description="Helical" evidence="1">
    <location>
        <begin position="242"/>
        <end position="265"/>
    </location>
</feature>
<evidence type="ECO:0000256" key="1">
    <source>
        <dbReference type="SAM" id="Phobius"/>
    </source>
</evidence>